<dbReference type="PANTHER" id="PTHR43917:SF8">
    <property type="entry name" value="GH16740P-RELATED"/>
    <property type="match status" value="1"/>
</dbReference>
<evidence type="ECO:0000259" key="1">
    <source>
        <dbReference type="PROSITE" id="PS50404"/>
    </source>
</evidence>
<protein>
    <recommendedName>
        <fullName evidence="1">GST N-terminal domain-containing protein</fullName>
    </recommendedName>
</protein>
<dbReference type="EMBL" id="CAIIXF020000012">
    <property type="protein sequence ID" value="CAH1802169.1"/>
    <property type="molecule type" value="Genomic_DNA"/>
</dbReference>
<dbReference type="InterPro" id="IPR051369">
    <property type="entry name" value="GST_Theta"/>
</dbReference>
<gene>
    <name evidence="2" type="ORF">OFUS_LOCUS25881</name>
</gene>
<sequence>MTLSQYLSYHSLRSCQKEEYVANVNPFKWVPTLEVDSDGCIWESSAALQYLAEMDGVPEHWYPKSGRARIMVNTYLASHMEQTRGNIQQGTLSGVLLGRHSSV</sequence>
<dbReference type="InterPro" id="IPR004045">
    <property type="entry name" value="Glutathione_S-Trfase_N"/>
</dbReference>
<proteinExistence type="predicted"/>
<dbReference type="PANTHER" id="PTHR43917">
    <property type="match status" value="1"/>
</dbReference>
<dbReference type="Gene3D" id="1.20.1050.10">
    <property type="match status" value="1"/>
</dbReference>
<feature type="domain" description="GST N-terminal" evidence="1">
    <location>
        <begin position="1"/>
        <end position="59"/>
    </location>
</feature>
<comment type="caution">
    <text evidence="2">The sequence shown here is derived from an EMBL/GenBank/DDBJ whole genome shotgun (WGS) entry which is preliminary data.</text>
</comment>
<organism evidence="2 3">
    <name type="scientific">Owenia fusiformis</name>
    <name type="common">Polychaete worm</name>
    <dbReference type="NCBI Taxonomy" id="6347"/>
    <lineage>
        <taxon>Eukaryota</taxon>
        <taxon>Metazoa</taxon>
        <taxon>Spiralia</taxon>
        <taxon>Lophotrochozoa</taxon>
        <taxon>Annelida</taxon>
        <taxon>Polychaeta</taxon>
        <taxon>Sedentaria</taxon>
        <taxon>Canalipalpata</taxon>
        <taxon>Sabellida</taxon>
        <taxon>Oweniida</taxon>
        <taxon>Oweniidae</taxon>
        <taxon>Owenia</taxon>
    </lineage>
</organism>
<dbReference type="Gene3D" id="3.40.30.10">
    <property type="entry name" value="Glutaredoxin"/>
    <property type="match status" value="1"/>
</dbReference>
<dbReference type="InterPro" id="IPR036249">
    <property type="entry name" value="Thioredoxin-like_sf"/>
</dbReference>
<dbReference type="SUPFAM" id="SSF52833">
    <property type="entry name" value="Thioredoxin-like"/>
    <property type="match status" value="1"/>
</dbReference>
<dbReference type="PROSITE" id="PS50404">
    <property type="entry name" value="GST_NTER"/>
    <property type="match status" value="1"/>
</dbReference>
<dbReference type="OrthoDB" id="422574at2759"/>
<reference evidence="2" key="1">
    <citation type="submission" date="2022-03" db="EMBL/GenBank/DDBJ databases">
        <authorList>
            <person name="Martin C."/>
        </authorList>
    </citation>
    <scope>NUCLEOTIDE SEQUENCE</scope>
</reference>
<dbReference type="GO" id="GO:0005737">
    <property type="term" value="C:cytoplasm"/>
    <property type="evidence" value="ECO:0007669"/>
    <property type="project" value="TreeGrafter"/>
</dbReference>
<name>A0A8J1TLA4_OWEFU</name>
<dbReference type="GO" id="GO:0006749">
    <property type="term" value="P:glutathione metabolic process"/>
    <property type="evidence" value="ECO:0007669"/>
    <property type="project" value="TreeGrafter"/>
</dbReference>
<evidence type="ECO:0000313" key="2">
    <source>
        <dbReference type="EMBL" id="CAH1802169.1"/>
    </source>
</evidence>
<keyword evidence="3" id="KW-1185">Reference proteome</keyword>
<evidence type="ECO:0000313" key="3">
    <source>
        <dbReference type="Proteomes" id="UP000749559"/>
    </source>
</evidence>
<dbReference type="Pfam" id="PF02798">
    <property type="entry name" value="GST_N"/>
    <property type="match status" value="1"/>
</dbReference>
<dbReference type="Proteomes" id="UP000749559">
    <property type="component" value="Unassembled WGS sequence"/>
</dbReference>
<dbReference type="AlphaFoldDB" id="A0A8J1TLA4"/>
<accession>A0A8J1TLA4</accession>
<dbReference type="EMBL" id="CAIIXF020000012">
    <property type="protein sequence ID" value="CAH1802170.1"/>
    <property type="molecule type" value="Genomic_DNA"/>
</dbReference>
<dbReference type="GO" id="GO:0004364">
    <property type="term" value="F:glutathione transferase activity"/>
    <property type="evidence" value="ECO:0007669"/>
    <property type="project" value="TreeGrafter"/>
</dbReference>